<dbReference type="Proteomes" id="UP000176645">
    <property type="component" value="Unassembled WGS sequence"/>
</dbReference>
<dbReference type="EMBL" id="MHCU01000027">
    <property type="protein sequence ID" value="OGY27658.1"/>
    <property type="molecule type" value="Genomic_DNA"/>
</dbReference>
<accession>A0A1G1WIU1</accession>
<name>A0A1G1WIU1_9BACT</name>
<evidence type="ECO:0000313" key="1">
    <source>
        <dbReference type="EMBL" id="OGY27658.1"/>
    </source>
</evidence>
<dbReference type="AlphaFoldDB" id="A0A1G1WIU1"/>
<comment type="caution">
    <text evidence="1">The sequence shown here is derived from an EMBL/GenBank/DDBJ whole genome shotgun (WGS) entry which is preliminary data.</text>
</comment>
<reference evidence="1 2" key="1">
    <citation type="journal article" date="2016" name="Nat. Commun.">
        <title>Thousands of microbial genomes shed light on interconnected biogeochemical processes in an aquifer system.</title>
        <authorList>
            <person name="Anantharaman K."/>
            <person name="Brown C.T."/>
            <person name="Hug L.A."/>
            <person name="Sharon I."/>
            <person name="Castelle C.J."/>
            <person name="Probst A.J."/>
            <person name="Thomas B.C."/>
            <person name="Singh A."/>
            <person name="Wilkins M.J."/>
            <person name="Karaoz U."/>
            <person name="Brodie E.L."/>
            <person name="Williams K.H."/>
            <person name="Hubbard S.S."/>
            <person name="Banfield J.F."/>
        </authorList>
    </citation>
    <scope>NUCLEOTIDE SEQUENCE [LARGE SCALE GENOMIC DNA]</scope>
</reference>
<gene>
    <name evidence="1" type="ORF">A2Z42_02045</name>
</gene>
<evidence type="ECO:0000313" key="2">
    <source>
        <dbReference type="Proteomes" id="UP000176645"/>
    </source>
</evidence>
<protein>
    <submittedName>
        <fullName evidence="1">Uncharacterized protein</fullName>
    </submittedName>
</protein>
<proteinExistence type="predicted"/>
<sequence length="420" mass="49213">MRNTVVEFFAHQLNTDPDILGRSIEALEHITDKRGVLEHFYEENQEKVRKVLSHLKLTYPSAEETYKAVGKNVKNLDKQIYYLLDKPECTSNEGCVNLISSVFALHTNRSGLFLKRKVAENLLHENPPKNIMADLGYSSVNEMLEKEDLFEIYAALRFMEERDWLNSTYIAAYRELTKEDFEIRPIEIRVLEVRKWKKVTQAFVGKKLHPMSHLKELGLIFVVPSEELKEASTTYLFAMTSHYIEEVNLYSNYFKHHSEGEDFGEKIVSAIRGDVPDASLTKGDPNKWLILQRYLYKENPKDIRLGVSHINPEALYHRGASHTLLKMAKFVPTLDFQIWEHTNYVAVWFPSKSGKQELVNFNFMDNVMSVMNKRKFADRYTYHFHEALWNKIFINYFGVEKLEEAVVKHLLHGWLDIRKV</sequence>
<organism evidence="1 2">
    <name type="scientific">Candidatus Woykebacteria bacterium RBG_19FT_COMBO_43_10</name>
    <dbReference type="NCBI Taxonomy" id="1802598"/>
    <lineage>
        <taxon>Bacteria</taxon>
        <taxon>Candidatus Woykeibacteriota</taxon>
    </lineage>
</organism>